<keyword evidence="8 9" id="KW-0472">Membrane</keyword>
<dbReference type="AlphaFoldDB" id="A0A9W6FTS9"/>
<feature type="transmembrane region" description="Helical" evidence="9">
    <location>
        <begin position="158"/>
        <end position="179"/>
    </location>
</feature>
<feature type="transmembrane region" description="Helical" evidence="9">
    <location>
        <begin position="298"/>
        <end position="319"/>
    </location>
</feature>
<keyword evidence="7 9" id="KW-1133">Transmembrane helix</keyword>
<evidence type="ECO:0000256" key="8">
    <source>
        <dbReference type="ARBA" id="ARBA00023136"/>
    </source>
</evidence>
<gene>
    <name evidence="10" type="primary">cbiB</name>
    <name evidence="9" type="synonym">cobD</name>
    <name evidence="10" type="ORF">DAMNIGENAA_14890</name>
</gene>
<keyword evidence="6 9" id="KW-0812">Transmembrane</keyword>
<dbReference type="RefSeq" id="WP_281793327.1">
    <property type="nucleotide sequence ID" value="NZ_BSDR01000001.1"/>
</dbReference>
<evidence type="ECO:0000256" key="1">
    <source>
        <dbReference type="ARBA" id="ARBA00004651"/>
    </source>
</evidence>
<comment type="subcellular location">
    <subcellularLocation>
        <location evidence="1 9">Cell membrane</location>
        <topology evidence="1 9">Multi-pass membrane protein</topology>
    </subcellularLocation>
</comment>
<feature type="transmembrane region" description="Helical" evidence="9">
    <location>
        <begin position="206"/>
        <end position="228"/>
    </location>
</feature>
<comment type="caution">
    <text evidence="10">The sequence shown here is derived from an EMBL/GenBank/DDBJ whole genome shotgun (WGS) entry which is preliminary data.</text>
</comment>
<evidence type="ECO:0000256" key="9">
    <source>
        <dbReference type="HAMAP-Rule" id="MF_00024"/>
    </source>
</evidence>
<dbReference type="NCBIfam" id="TIGR00380">
    <property type="entry name" value="cobal_cbiB"/>
    <property type="match status" value="1"/>
</dbReference>
<dbReference type="PANTHER" id="PTHR34308">
    <property type="entry name" value="COBALAMIN BIOSYNTHESIS PROTEIN CBIB"/>
    <property type="match status" value="1"/>
</dbReference>
<evidence type="ECO:0000256" key="2">
    <source>
        <dbReference type="ARBA" id="ARBA00004953"/>
    </source>
</evidence>
<sequence>MVFLPWHFAAAYILDLLVGDPRWWPHPIRWIGRFITAVERVFYDEKASHGLKGLQGAVFWMTVVLGVISGTIVILGIASHVHPVFETAVLIWLAFTTLATRNLHQESVKVAKALGEGNIVKAREKLAWIVSRDTSQLEEQDIVRALVETVSENISDGIVAPLFYLSLGGPVAAMAYKAMNTMDSMVGYMNDRYRYFGWFAARADDLFNWIPARLSGLLLVGASAIMRLDWRKAWNVMRRDARKMKSPNAGYPEAAAAGALNVQLGGTNIYFGRPVEKPTLGDAGETLSLDTYRAMIRLMYLTSALAFFLALGIRTLFVLY</sequence>
<dbReference type="InterPro" id="IPR004485">
    <property type="entry name" value="Cobalamin_biosynth_CobD/CbiB"/>
</dbReference>
<dbReference type="GO" id="GO:0015420">
    <property type="term" value="F:ABC-type vitamin B12 transporter activity"/>
    <property type="evidence" value="ECO:0007669"/>
    <property type="project" value="UniProtKB-UniRule"/>
</dbReference>
<comment type="pathway">
    <text evidence="2 9">Cofactor biosynthesis; adenosylcobalamin biosynthesis.</text>
</comment>
<dbReference type="Proteomes" id="UP001144372">
    <property type="component" value="Unassembled WGS sequence"/>
</dbReference>
<keyword evidence="11" id="KW-1185">Reference proteome</keyword>
<name>A0A9W6FTS9_9BACT</name>
<comment type="similarity">
    <text evidence="3 9">Belongs to the CobD/CbiB family.</text>
</comment>
<keyword evidence="5 9" id="KW-0169">Cobalamin biosynthesis</keyword>
<evidence type="ECO:0000256" key="3">
    <source>
        <dbReference type="ARBA" id="ARBA00006263"/>
    </source>
</evidence>
<evidence type="ECO:0000313" key="11">
    <source>
        <dbReference type="Proteomes" id="UP001144372"/>
    </source>
</evidence>
<evidence type="ECO:0000313" key="10">
    <source>
        <dbReference type="EMBL" id="GLI34056.1"/>
    </source>
</evidence>
<keyword evidence="4 9" id="KW-1003">Cell membrane</keyword>
<proteinExistence type="inferred from homology"/>
<dbReference type="GO" id="GO:0009236">
    <property type="term" value="P:cobalamin biosynthetic process"/>
    <property type="evidence" value="ECO:0007669"/>
    <property type="project" value="UniProtKB-UniRule"/>
</dbReference>
<dbReference type="HAMAP" id="MF_00024">
    <property type="entry name" value="CobD_CbiB"/>
    <property type="match status" value="1"/>
</dbReference>
<comment type="caution">
    <text evidence="9">Lacks conserved residue(s) required for the propagation of feature annotation.</text>
</comment>
<evidence type="ECO:0000256" key="6">
    <source>
        <dbReference type="ARBA" id="ARBA00022692"/>
    </source>
</evidence>
<protein>
    <recommendedName>
        <fullName evidence="9">Cobalamin biosynthesis protein CobD</fullName>
    </recommendedName>
</protein>
<feature type="transmembrane region" description="Helical" evidence="9">
    <location>
        <begin position="57"/>
        <end position="78"/>
    </location>
</feature>
<dbReference type="Pfam" id="PF03186">
    <property type="entry name" value="CobD_Cbib"/>
    <property type="match status" value="1"/>
</dbReference>
<dbReference type="EMBL" id="BSDR01000001">
    <property type="protein sequence ID" value="GLI34056.1"/>
    <property type="molecule type" value="Genomic_DNA"/>
</dbReference>
<comment type="function">
    <text evidence="9">Converts cobyric acid to cobinamide by the addition of aminopropanol on the F carboxylic group.</text>
</comment>
<dbReference type="GO" id="GO:0048472">
    <property type="term" value="F:threonine-phosphate decarboxylase activity"/>
    <property type="evidence" value="ECO:0007669"/>
    <property type="project" value="InterPro"/>
</dbReference>
<evidence type="ECO:0000256" key="5">
    <source>
        <dbReference type="ARBA" id="ARBA00022573"/>
    </source>
</evidence>
<dbReference type="PANTHER" id="PTHR34308:SF1">
    <property type="entry name" value="COBALAMIN BIOSYNTHESIS PROTEIN CBIB"/>
    <property type="match status" value="1"/>
</dbReference>
<reference evidence="10" key="1">
    <citation type="submission" date="2022-12" db="EMBL/GenBank/DDBJ databases">
        <title>Reference genome sequencing for broad-spectrum identification of bacterial and archaeal isolates by mass spectrometry.</title>
        <authorList>
            <person name="Sekiguchi Y."/>
            <person name="Tourlousse D.M."/>
        </authorList>
    </citation>
    <scope>NUCLEOTIDE SEQUENCE</scope>
    <source>
        <strain evidence="10">ASRB1</strain>
    </source>
</reference>
<organism evidence="10 11">
    <name type="scientific">Desulforhabdus amnigena</name>
    <dbReference type="NCBI Taxonomy" id="40218"/>
    <lineage>
        <taxon>Bacteria</taxon>
        <taxon>Pseudomonadati</taxon>
        <taxon>Thermodesulfobacteriota</taxon>
        <taxon>Syntrophobacteria</taxon>
        <taxon>Syntrophobacterales</taxon>
        <taxon>Syntrophobacteraceae</taxon>
        <taxon>Desulforhabdus</taxon>
    </lineage>
</organism>
<evidence type="ECO:0000256" key="4">
    <source>
        <dbReference type="ARBA" id="ARBA00022475"/>
    </source>
</evidence>
<dbReference type="GO" id="GO:0005886">
    <property type="term" value="C:plasma membrane"/>
    <property type="evidence" value="ECO:0007669"/>
    <property type="project" value="UniProtKB-SubCell"/>
</dbReference>
<accession>A0A9W6FTS9</accession>
<evidence type="ECO:0000256" key="7">
    <source>
        <dbReference type="ARBA" id="ARBA00022989"/>
    </source>
</evidence>